<dbReference type="Proteomes" id="UP001063166">
    <property type="component" value="Unassembled WGS sequence"/>
</dbReference>
<accession>A0A9P3URJ3</accession>
<keyword evidence="2" id="KW-1185">Reference proteome</keyword>
<protein>
    <submittedName>
        <fullName evidence="1">Uncharacterized protein</fullName>
    </submittedName>
</protein>
<dbReference type="AlphaFoldDB" id="A0A9P3URJ3"/>
<comment type="caution">
    <text evidence="1">The sequence shown here is derived from an EMBL/GenBank/DDBJ whole genome shotgun (WGS) entry which is preliminary data.</text>
</comment>
<name>A0A9P3URJ3_LYOSH</name>
<reference evidence="1" key="1">
    <citation type="submission" date="2022-07" db="EMBL/GenBank/DDBJ databases">
        <title>The genome of Lyophyllum shimeji provides insight into the initial evolution of ectomycorrhizal fungal genome.</title>
        <authorList>
            <person name="Kobayashi Y."/>
            <person name="Shibata T."/>
            <person name="Hirakawa H."/>
            <person name="Shigenobu S."/>
            <person name="Nishiyama T."/>
            <person name="Yamada A."/>
            <person name="Hasebe M."/>
            <person name="Kawaguchi M."/>
        </authorList>
    </citation>
    <scope>NUCLEOTIDE SEQUENCE</scope>
    <source>
        <strain evidence="1">AT787</strain>
    </source>
</reference>
<gene>
    <name evidence="1" type="ORF">LshimejAT787_0801420</name>
</gene>
<evidence type="ECO:0000313" key="2">
    <source>
        <dbReference type="Proteomes" id="UP001063166"/>
    </source>
</evidence>
<proteinExistence type="predicted"/>
<dbReference type="EMBL" id="BRPK01000008">
    <property type="protein sequence ID" value="GLB40271.1"/>
    <property type="molecule type" value="Genomic_DNA"/>
</dbReference>
<sequence>MLALMRNERTAKRSSHWCRSYAGLETLQLVHAAVFGNARPAIFPRKLQTLAPALLAIIYAPSAVEASIRFLYDGQLVIRQAWPGASLYTYEAPHVLSLFFDTNATGHGDFLLAP</sequence>
<evidence type="ECO:0000313" key="1">
    <source>
        <dbReference type="EMBL" id="GLB40271.1"/>
    </source>
</evidence>
<organism evidence="1 2">
    <name type="scientific">Lyophyllum shimeji</name>
    <name type="common">Hon-shimeji</name>
    <name type="synonym">Tricholoma shimeji</name>
    <dbReference type="NCBI Taxonomy" id="47721"/>
    <lineage>
        <taxon>Eukaryota</taxon>
        <taxon>Fungi</taxon>
        <taxon>Dikarya</taxon>
        <taxon>Basidiomycota</taxon>
        <taxon>Agaricomycotina</taxon>
        <taxon>Agaricomycetes</taxon>
        <taxon>Agaricomycetidae</taxon>
        <taxon>Agaricales</taxon>
        <taxon>Tricholomatineae</taxon>
        <taxon>Lyophyllaceae</taxon>
        <taxon>Lyophyllum</taxon>
    </lineage>
</organism>